<name>A0ACB8QVJ2_9AGAM</name>
<accession>A0ACB8QVJ2</accession>
<proteinExistence type="predicted"/>
<sequence>LLAALFNWTLYGVLCVQVYVYARSFPKDRLWMKLLVLGTFLFETAQTAMNGADIYYWFAEGFGNIPRLAEPHLSPIDVPMFVAIISLVVQLFFAYRIYSIMPAFLPAVILIVVVSVMLLGSQIDT</sequence>
<reference evidence="1" key="2">
    <citation type="journal article" date="2022" name="New Phytol.">
        <title>Evolutionary transition to the ectomycorrhizal habit in the genomes of a hyperdiverse lineage of mushroom-forming fungi.</title>
        <authorList>
            <person name="Looney B."/>
            <person name="Miyauchi S."/>
            <person name="Morin E."/>
            <person name="Drula E."/>
            <person name="Courty P.E."/>
            <person name="Kohler A."/>
            <person name="Kuo A."/>
            <person name="LaButti K."/>
            <person name="Pangilinan J."/>
            <person name="Lipzen A."/>
            <person name="Riley R."/>
            <person name="Andreopoulos W."/>
            <person name="He G."/>
            <person name="Johnson J."/>
            <person name="Nolan M."/>
            <person name="Tritt A."/>
            <person name="Barry K.W."/>
            <person name="Grigoriev I.V."/>
            <person name="Nagy L.G."/>
            <person name="Hibbett D."/>
            <person name="Henrissat B."/>
            <person name="Matheny P.B."/>
            <person name="Labbe J."/>
            <person name="Martin F.M."/>
        </authorList>
    </citation>
    <scope>NUCLEOTIDE SEQUENCE</scope>
    <source>
        <strain evidence="1">EC-137</strain>
    </source>
</reference>
<organism evidence="1 2">
    <name type="scientific">Vararia minispora EC-137</name>
    <dbReference type="NCBI Taxonomy" id="1314806"/>
    <lineage>
        <taxon>Eukaryota</taxon>
        <taxon>Fungi</taxon>
        <taxon>Dikarya</taxon>
        <taxon>Basidiomycota</taxon>
        <taxon>Agaricomycotina</taxon>
        <taxon>Agaricomycetes</taxon>
        <taxon>Russulales</taxon>
        <taxon>Lachnocladiaceae</taxon>
        <taxon>Vararia</taxon>
    </lineage>
</organism>
<comment type="caution">
    <text evidence="1">The sequence shown here is derived from an EMBL/GenBank/DDBJ whole genome shotgun (WGS) entry which is preliminary data.</text>
</comment>
<gene>
    <name evidence="1" type="ORF">K488DRAFT_43178</name>
</gene>
<evidence type="ECO:0000313" key="2">
    <source>
        <dbReference type="Proteomes" id="UP000814128"/>
    </source>
</evidence>
<dbReference type="Proteomes" id="UP000814128">
    <property type="component" value="Unassembled WGS sequence"/>
</dbReference>
<dbReference type="EMBL" id="MU273484">
    <property type="protein sequence ID" value="KAI0035461.1"/>
    <property type="molecule type" value="Genomic_DNA"/>
</dbReference>
<keyword evidence="2" id="KW-1185">Reference proteome</keyword>
<evidence type="ECO:0000313" key="1">
    <source>
        <dbReference type="EMBL" id="KAI0035461.1"/>
    </source>
</evidence>
<reference evidence="1" key="1">
    <citation type="submission" date="2021-02" db="EMBL/GenBank/DDBJ databases">
        <authorList>
            <consortium name="DOE Joint Genome Institute"/>
            <person name="Ahrendt S."/>
            <person name="Looney B.P."/>
            <person name="Miyauchi S."/>
            <person name="Morin E."/>
            <person name="Drula E."/>
            <person name="Courty P.E."/>
            <person name="Chicoki N."/>
            <person name="Fauchery L."/>
            <person name="Kohler A."/>
            <person name="Kuo A."/>
            <person name="Labutti K."/>
            <person name="Pangilinan J."/>
            <person name="Lipzen A."/>
            <person name="Riley R."/>
            <person name="Andreopoulos W."/>
            <person name="He G."/>
            <person name="Johnson J."/>
            <person name="Barry K.W."/>
            <person name="Grigoriev I.V."/>
            <person name="Nagy L."/>
            <person name="Hibbett D."/>
            <person name="Henrissat B."/>
            <person name="Matheny P.B."/>
            <person name="Labbe J."/>
            <person name="Martin F."/>
        </authorList>
    </citation>
    <scope>NUCLEOTIDE SEQUENCE</scope>
    <source>
        <strain evidence="1">EC-137</strain>
    </source>
</reference>
<protein>
    <submittedName>
        <fullName evidence="1">Uncharacterized protein</fullName>
    </submittedName>
</protein>
<feature type="non-terminal residue" evidence="1">
    <location>
        <position position="1"/>
    </location>
</feature>